<reference evidence="1 2" key="1">
    <citation type="submission" date="2015-07" db="EMBL/GenBank/DDBJ databases">
        <authorList>
            <person name="Kim K.M."/>
        </authorList>
    </citation>
    <scope>NUCLEOTIDE SEQUENCE [LARGE SCALE GENOMIC DNA]</scope>
    <source>
        <strain evidence="1 2">KCTC 12363</strain>
    </source>
</reference>
<name>A0A0H4PZB0_9BACT</name>
<dbReference type="Proteomes" id="UP000036520">
    <property type="component" value="Chromosome"/>
</dbReference>
<dbReference type="KEGG" id="camu:CA2015_4415"/>
<sequence>MSVDPLADHPNQIDKSPYAAFWNNPIYYIDPDGKCPKCPTDEDVANAFATDLLSVKNSFYSLFTRPFGYEATFVENERRDFETGFVETSDGFGTGALKFGLDALNVVTFGRGGGATGGFVAKSGASTPVINNANEILKRFSALDVGPLPEAIAKTFRGASYTENIAQESLTLFREYGGDAGELGGYWSRTKPTGPLQSKIDSALDPSWGNTAERITSITLP</sequence>
<dbReference type="EMBL" id="CP012040">
    <property type="protein sequence ID" value="AKP53757.1"/>
    <property type="molecule type" value="Genomic_DNA"/>
</dbReference>
<proteinExistence type="predicted"/>
<gene>
    <name evidence="1" type="ORF">CA2015_4415</name>
</gene>
<organism evidence="1 2">
    <name type="scientific">Cyclobacterium amurskyense</name>
    <dbReference type="NCBI Taxonomy" id="320787"/>
    <lineage>
        <taxon>Bacteria</taxon>
        <taxon>Pseudomonadati</taxon>
        <taxon>Bacteroidota</taxon>
        <taxon>Cytophagia</taxon>
        <taxon>Cytophagales</taxon>
        <taxon>Cyclobacteriaceae</taxon>
        <taxon>Cyclobacterium</taxon>
    </lineage>
</organism>
<accession>A0A0H4PZB0</accession>
<dbReference type="AlphaFoldDB" id="A0A0H4PZB0"/>
<evidence type="ECO:0000313" key="1">
    <source>
        <dbReference type="EMBL" id="AKP53757.1"/>
    </source>
</evidence>
<evidence type="ECO:0008006" key="3">
    <source>
        <dbReference type="Google" id="ProtNLM"/>
    </source>
</evidence>
<protein>
    <recommendedName>
        <fullName evidence="3">RHS repeat-associated core domain-containing protein</fullName>
    </recommendedName>
</protein>
<dbReference type="STRING" id="320787.CA2015_4415"/>
<evidence type="ECO:0000313" key="2">
    <source>
        <dbReference type="Proteomes" id="UP000036520"/>
    </source>
</evidence>
<keyword evidence="2" id="KW-1185">Reference proteome</keyword>